<keyword evidence="4" id="KW-1185">Reference proteome</keyword>
<sequence length="126" mass="14279">MKKELLIFVLCSMLVTQLPCLANSGIDTYSTRQTVILRGSEQHSTQRTLFPAQVFLMDHLLTTESLDFESDFKITITNISTGEVVYEQTYNASTKYTTIDLGTEETGEYKIELSSANWQLYGNFSL</sequence>
<keyword evidence="1" id="KW-0732">Signal</keyword>
<feature type="signal peptide" evidence="1">
    <location>
        <begin position="1"/>
        <end position="22"/>
    </location>
</feature>
<evidence type="ECO:0000313" key="3">
    <source>
        <dbReference type="EMBL" id="TGY03251.1"/>
    </source>
</evidence>
<dbReference type="Gene3D" id="2.60.40.3080">
    <property type="match status" value="1"/>
</dbReference>
<comment type="caution">
    <text evidence="3">The sequence shown here is derived from an EMBL/GenBank/DDBJ whole genome shotgun (WGS) entry which is preliminary data.</text>
</comment>
<dbReference type="Proteomes" id="UP000305751">
    <property type="component" value="Unassembled WGS sequence"/>
</dbReference>
<evidence type="ECO:0000313" key="2">
    <source>
        <dbReference type="EMBL" id="GFH85132.1"/>
    </source>
</evidence>
<dbReference type="Pfam" id="PF11589">
    <property type="entry name" value="DUF3244"/>
    <property type="match status" value="1"/>
</dbReference>
<gene>
    <name evidence="3" type="ORF">E5356_09340</name>
    <name evidence="2" type="ORF">IMSAGC001_00529</name>
</gene>
<dbReference type="RefSeq" id="WP_024987933.1">
    <property type="nucleotide sequence ID" value="NZ_BLLS01000006.1"/>
</dbReference>
<dbReference type="EMBL" id="SRZA01000024">
    <property type="protein sequence ID" value="TGY03251.1"/>
    <property type="molecule type" value="Genomic_DNA"/>
</dbReference>
<dbReference type="Proteomes" id="UP000491181">
    <property type="component" value="Unassembled WGS sequence"/>
</dbReference>
<evidence type="ECO:0000313" key="5">
    <source>
        <dbReference type="Proteomes" id="UP000491181"/>
    </source>
</evidence>
<dbReference type="GeneID" id="93047532"/>
<dbReference type="AlphaFoldDB" id="A0A4S2AQA5"/>
<reference evidence="2 5" key="2">
    <citation type="journal article" date="2020" name="Microbiome">
        <title>Single-cell genomics of uncultured bacteria reveals dietary fiber responders in the mouse gut microbiota.</title>
        <authorList>
            <person name="Chijiiwa R."/>
            <person name="Hosokawa M."/>
            <person name="Kogawa M."/>
            <person name="Nishikawa Y."/>
            <person name="Ide K."/>
            <person name="Sakanashi C."/>
            <person name="Takahashi K."/>
            <person name="Takeyama H."/>
        </authorList>
    </citation>
    <scope>NUCLEOTIDE SEQUENCE [LARGE SCALE GENOMIC DNA]</scope>
    <source>
        <strain evidence="2">IMSAGC_001</strain>
    </source>
</reference>
<reference evidence="3 4" key="1">
    <citation type="submission" date="2019-04" db="EMBL/GenBank/DDBJ databases">
        <title>Microbes associate with the intestines of laboratory mice.</title>
        <authorList>
            <person name="Navarre W."/>
            <person name="Wong E."/>
            <person name="Huang K."/>
            <person name="Tropini C."/>
            <person name="Ng K."/>
            <person name="Yu B."/>
        </authorList>
    </citation>
    <scope>NUCLEOTIDE SEQUENCE [LARGE SCALE GENOMIC DNA]</scope>
    <source>
        <strain evidence="3 4">NM70_E10</strain>
    </source>
</reference>
<dbReference type="EMBL" id="BLLS01000006">
    <property type="protein sequence ID" value="GFH85132.1"/>
    <property type="molecule type" value="Genomic_DNA"/>
</dbReference>
<accession>A0A4S2AQA5</accession>
<organism evidence="3 4">
    <name type="scientific">Bacteroides acidifaciens</name>
    <dbReference type="NCBI Taxonomy" id="85831"/>
    <lineage>
        <taxon>Bacteria</taxon>
        <taxon>Pseudomonadati</taxon>
        <taxon>Bacteroidota</taxon>
        <taxon>Bacteroidia</taxon>
        <taxon>Bacteroidales</taxon>
        <taxon>Bacteroidaceae</taxon>
        <taxon>Bacteroides</taxon>
    </lineage>
</organism>
<protein>
    <submittedName>
        <fullName evidence="3">DUF3244 domain-containing protein</fullName>
    </submittedName>
</protein>
<evidence type="ECO:0000313" key="4">
    <source>
        <dbReference type="Proteomes" id="UP000305751"/>
    </source>
</evidence>
<dbReference type="InterPro" id="IPR021638">
    <property type="entry name" value="DUF3244"/>
</dbReference>
<feature type="chain" id="PRO_5044609076" evidence="1">
    <location>
        <begin position="23"/>
        <end position="126"/>
    </location>
</feature>
<proteinExistence type="predicted"/>
<evidence type="ECO:0000256" key="1">
    <source>
        <dbReference type="SAM" id="SignalP"/>
    </source>
</evidence>
<name>A0A4S2AQA5_9BACE</name>